<name>A0AAE3VCT9_9BACT</name>
<dbReference type="GO" id="GO:0015628">
    <property type="term" value="P:protein secretion by the type II secretion system"/>
    <property type="evidence" value="ECO:0007669"/>
    <property type="project" value="InterPro"/>
</dbReference>
<dbReference type="NCBIfam" id="TIGR02532">
    <property type="entry name" value="IV_pilin_GFxxxE"/>
    <property type="match status" value="1"/>
</dbReference>
<dbReference type="PANTHER" id="PTHR30093:SF2">
    <property type="entry name" value="TYPE II SECRETION SYSTEM PROTEIN H"/>
    <property type="match status" value="1"/>
</dbReference>
<dbReference type="InterPro" id="IPR011453">
    <property type="entry name" value="DUF1559"/>
</dbReference>
<evidence type="ECO:0000313" key="5">
    <source>
        <dbReference type="Proteomes" id="UP001238163"/>
    </source>
</evidence>
<dbReference type="GO" id="GO:0015627">
    <property type="term" value="C:type II protein secretion system complex"/>
    <property type="evidence" value="ECO:0007669"/>
    <property type="project" value="InterPro"/>
</dbReference>
<evidence type="ECO:0000313" key="4">
    <source>
        <dbReference type="EMBL" id="MDQ0288149.1"/>
    </source>
</evidence>
<dbReference type="Gene3D" id="3.30.700.10">
    <property type="entry name" value="Glycoprotein, Type 4 Pilin"/>
    <property type="match status" value="1"/>
</dbReference>
<dbReference type="InterPro" id="IPR045584">
    <property type="entry name" value="Pilin-like"/>
</dbReference>
<dbReference type="RefSeq" id="WP_307259380.1">
    <property type="nucleotide sequence ID" value="NZ_JAUSVL010000001.1"/>
</dbReference>
<evidence type="ECO:0000256" key="2">
    <source>
        <dbReference type="SAM" id="Phobius"/>
    </source>
</evidence>
<keyword evidence="2" id="KW-1133">Transmembrane helix</keyword>
<keyword evidence="2" id="KW-0812">Transmembrane</keyword>
<dbReference type="InterPro" id="IPR012902">
    <property type="entry name" value="N_methyl_site"/>
</dbReference>
<accession>A0AAE3VCT9</accession>
<dbReference type="InterPro" id="IPR000983">
    <property type="entry name" value="Bac_GSPG_pilin"/>
</dbReference>
<keyword evidence="5" id="KW-1185">Reference proteome</keyword>
<dbReference type="SUPFAM" id="SSF54523">
    <property type="entry name" value="Pili subunits"/>
    <property type="match status" value="1"/>
</dbReference>
<sequence>MSRKVFTLIELLVVIAIIAILAAMLLPALSKAREKARSIACVSNFKQIGLAADMYSNDHDDQVVNVYFNFSETIGGTAYAGRGTWRYAMKTYAGDKKMLQCPSDSRNAHEGNVGGSWIILTSGTDMSHFYMPVSYASNYRITNQYGYIRSSIIRPSEICFLAENSHTTLSNSTTSLSFGETDISPTSNVKIGVNCRHNKGTNILYMDGHVGWMTPAQMLADRNKLIVDVLK</sequence>
<evidence type="ECO:0000259" key="3">
    <source>
        <dbReference type="Pfam" id="PF07596"/>
    </source>
</evidence>
<dbReference type="Pfam" id="PF07596">
    <property type="entry name" value="SBP_bac_10"/>
    <property type="match status" value="1"/>
</dbReference>
<keyword evidence="2" id="KW-0472">Membrane</keyword>
<feature type="transmembrane region" description="Helical" evidence="2">
    <location>
        <begin position="6"/>
        <end position="29"/>
    </location>
</feature>
<dbReference type="EMBL" id="JAUSVL010000001">
    <property type="protein sequence ID" value="MDQ0288149.1"/>
    <property type="molecule type" value="Genomic_DNA"/>
</dbReference>
<reference evidence="4" key="1">
    <citation type="submission" date="2023-07" db="EMBL/GenBank/DDBJ databases">
        <title>Genomic Encyclopedia of Type Strains, Phase IV (KMG-IV): sequencing the most valuable type-strain genomes for metagenomic binning, comparative biology and taxonomic classification.</title>
        <authorList>
            <person name="Goeker M."/>
        </authorList>
    </citation>
    <scope>NUCLEOTIDE SEQUENCE</scope>
    <source>
        <strain evidence="4">DSM 24202</strain>
    </source>
</reference>
<dbReference type="Proteomes" id="UP001238163">
    <property type="component" value="Unassembled WGS sequence"/>
</dbReference>
<feature type="domain" description="DUF1559" evidence="3">
    <location>
        <begin position="31"/>
        <end position="60"/>
    </location>
</feature>
<keyword evidence="1" id="KW-0488">Methylation</keyword>
<organism evidence="4 5">
    <name type="scientific">Oligosphaera ethanolica</name>
    <dbReference type="NCBI Taxonomy" id="760260"/>
    <lineage>
        <taxon>Bacteria</taxon>
        <taxon>Pseudomonadati</taxon>
        <taxon>Lentisphaerota</taxon>
        <taxon>Oligosphaeria</taxon>
        <taxon>Oligosphaerales</taxon>
        <taxon>Oligosphaeraceae</taxon>
        <taxon>Oligosphaera</taxon>
    </lineage>
</organism>
<comment type="caution">
    <text evidence="4">The sequence shown here is derived from an EMBL/GenBank/DDBJ whole genome shotgun (WGS) entry which is preliminary data.</text>
</comment>
<evidence type="ECO:0000256" key="1">
    <source>
        <dbReference type="ARBA" id="ARBA00022481"/>
    </source>
</evidence>
<dbReference type="PANTHER" id="PTHR30093">
    <property type="entry name" value="GENERAL SECRETION PATHWAY PROTEIN G"/>
    <property type="match status" value="1"/>
</dbReference>
<dbReference type="PRINTS" id="PR00813">
    <property type="entry name" value="BCTERIALGSPG"/>
</dbReference>
<dbReference type="AlphaFoldDB" id="A0AAE3VCT9"/>
<protein>
    <submittedName>
        <fullName evidence="4">Prepilin-type processing-associated H-X9-DG protein/prepilin-type N-terminal cleavage/methylation domain-containing protein</fullName>
    </submittedName>
</protein>
<dbReference type="Pfam" id="PF07963">
    <property type="entry name" value="N_methyl"/>
    <property type="match status" value="1"/>
</dbReference>
<proteinExistence type="predicted"/>
<gene>
    <name evidence="4" type="ORF">J3R75_000256</name>
</gene>